<dbReference type="Proteomes" id="UP000729357">
    <property type="component" value="Unassembled WGS sequence"/>
</dbReference>
<reference evidence="1" key="1">
    <citation type="journal article" date="2021" name="J Fungi (Basel)">
        <title>Virulence traits and population genomics of the black yeast Aureobasidium melanogenum.</title>
        <authorList>
            <person name="Cernosa A."/>
            <person name="Sun X."/>
            <person name="Gostincar C."/>
            <person name="Fang C."/>
            <person name="Gunde-Cimerman N."/>
            <person name="Song Z."/>
        </authorList>
    </citation>
    <scope>NUCLEOTIDE SEQUENCE</scope>
    <source>
        <strain evidence="1">EXF-9298</strain>
    </source>
</reference>
<dbReference type="EMBL" id="JAHFXS010002615">
    <property type="protein sequence ID" value="KAG9971514.1"/>
    <property type="molecule type" value="Genomic_DNA"/>
</dbReference>
<dbReference type="AlphaFoldDB" id="A0A9P8FF80"/>
<dbReference type="SUPFAM" id="SSF48452">
    <property type="entry name" value="TPR-like"/>
    <property type="match status" value="1"/>
</dbReference>
<accession>A0A9P8FF80</accession>
<gene>
    <name evidence="1" type="ORF">KCU98_g13829</name>
</gene>
<protein>
    <recommendedName>
        <fullName evidence="3">Tetratricopeptide repeat protein</fullName>
    </recommendedName>
</protein>
<dbReference type="PANTHER" id="PTHR45588:SF1">
    <property type="entry name" value="WW DOMAIN-CONTAINING PROTEIN"/>
    <property type="match status" value="1"/>
</dbReference>
<reference evidence="1" key="2">
    <citation type="submission" date="2021-08" db="EMBL/GenBank/DDBJ databases">
        <authorList>
            <person name="Gostincar C."/>
            <person name="Sun X."/>
            <person name="Song Z."/>
            <person name="Gunde-Cimerman N."/>
        </authorList>
    </citation>
    <scope>NUCLEOTIDE SEQUENCE</scope>
    <source>
        <strain evidence="1">EXF-9298</strain>
    </source>
</reference>
<evidence type="ECO:0000313" key="1">
    <source>
        <dbReference type="EMBL" id="KAG9971514.1"/>
    </source>
</evidence>
<feature type="non-terminal residue" evidence="1">
    <location>
        <position position="157"/>
    </location>
</feature>
<evidence type="ECO:0000313" key="2">
    <source>
        <dbReference type="Proteomes" id="UP000729357"/>
    </source>
</evidence>
<comment type="caution">
    <text evidence="1">The sequence shown here is derived from an EMBL/GenBank/DDBJ whole genome shotgun (WGS) entry which is preliminary data.</text>
</comment>
<dbReference type="Gene3D" id="1.25.40.10">
    <property type="entry name" value="Tetratricopeptide repeat domain"/>
    <property type="match status" value="1"/>
</dbReference>
<dbReference type="PANTHER" id="PTHR45588">
    <property type="entry name" value="TPR DOMAIN-CONTAINING PROTEIN"/>
    <property type="match status" value="1"/>
</dbReference>
<dbReference type="InterPro" id="IPR011990">
    <property type="entry name" value="TPR-like_helical_dom_sf"/>
</dbReference>
<sequence>FPNKCTDILRVGEAMLAGEIEYRKGNIDLAFEHLRESIKRDDNLVYSEPWGWMQPTRHAYAALSLEQGLLEQAAQAYAEDLGFVADIPRGHQHPNNVWALVGYRECLKLLGREAEYNQLEQPYQLAIQMADIPVTSSCYCRGMKPTNCSAGRRESKL</sequence>
<organism evidence="1 2">
    <name type="scientific">Aureobasidium melanogenum</name>
    <name type="common">Aureobasidium pullulans var. melanogenum</name>
    <dbReference type="NCBI Taxonomy" id="46634"/>
    <lineage>
        <taxon>Eukaryota</taxon>
        <taxon>Fungi</taxon>
        <taxon>Dikarya</taxon>
        <taxon>Ascomycota</taxon>
        <taxon>Pezizomycotina</taxon>
        <taxon>Dothideomycetes</taxon>
        <taxon>Dothideomycetidae</taxon>
        <taxon>Dothideales</taxon>
        <taxon>Saccotheciaceae</taxon>
        <taxon>Aureobasidium</taxon>
    </lineage>
</organism>
<name>A0A9P8FF80_AURME</name>
<proteinExistence type="predicted"/>
<feature type="non-terminal residue" evidence="1">
    <location>
        <position position="1"/>
    </location>
</feature>
<evidence type="ECO:0008006" key="3">
    <source>
        <dbReference type="Google" id="ProtNLM"/>
    </source>
</evidence>
<keyword evidence="2" id="KW-1185">Reference proteome</keyword>